<dbReference type="Proteomes" id="UP000664601">
    <property type="component" value="Unassembled WGS sequence"/>
</dbReference>
<protein>
    <submittedName>
        <fullName evidence="2">ABC transporter permease</fullName>
    </submittedName>
</protein>
<reference evidence="2 3" key="1">
    <citation type="submission" date="2021-03" db="EMBL/GenBank/DDBJ databases">
        <title>Enterococcal diversity collection.</title>
        <authorList>
            <person name="Gilmore M.S."/>
            <person name="Schwartzman J."/>
            <person name="Van Tyne D."/>
            <person name="Martin M."/>
            <person name="Earl A.M."/>
            <person name="Manson A.L."/>
            <person name="Straub T."/>
            <person name="Salamzade R."/>
            <person name="Saavedra J."/>
            <person name="Lebreton F."/>
            <person name="Prichula J."/>
            <person name="Schaufler K."/>
            <person name="Gaca A."/>
            <person name="Sgardioli B."/>
            <person name="Wagenaar J."/>
            <person name="Strong T."/>
        </authorList>
    </citation>
    <scope>NUCLEOTIDE SEQUENCE [LARGE SCALE GENOMIC DNA]</scope>
    <source>
        <strain evidence="2 3">669A</strain>
    </source>
</reference>
<dbReference type="EMBL" id="JAFREM010000029">
    <property type="protein sequence ID" value="MBO1308036.1"/>
    <property type="molecule type" value="Genomic_DNA"/>
</dbReference>
<proteinExistence type="predicted"/>
<feature type="transmembrane region" description="Helical" evidence="1">
    <location>
        <begin position="54"/>
        <end position="74"/>
    </location>
</feature>
<dbReference type="PANTHER" id="PTHR37305">
    <property type="entry name" value="INTEGRAL MEMBRANE PROTEIN-RELATED"/>
    <property type="match status" value="1"/>
</dbReference>
<keyword evidence="3" id="KW-1185">Reference proteome</keyword>
<keyword evidence="1" id="KW-0812">Transmembrane</keyword>
<feature type="transmembrane region" description="Helical" evidence="1">
    <location>
        <begin position="167"/>
        <end position="185"/>
    </location>
</feature>
<keyword evidence="1" id="KW-1133">Transmembrane helix</keyword>
<feature type="transmembrane region" description="Helical" evidence="1">
    <location>
        <begin position="101"/>
        <end position="124"/>
    </location>
</feature>
<feature type="transmembrane region" description="Helical" evidence="1">
    <location>
        <begin position="12"/>
        <end position="34"/>
    </location>
</feature>
<accession>A0ABS3LEG3</accession>
<name>A0ABS3LEG3_9ENTE</name>
<keyword evidence="1" id="KW-0472">Membrane</keyword>
<evidence type="ECO:0000256" key="1">
    <source>
        <dbReference type="SAM" id="Phobius"/>
    </source>
</evidence>
<gene>
    <name evidence="2" type="ORF">JZO70_17810</name>
</gene>
<dbReference type="Pfam" id="PF12730">
    <property type="entry name" value="ABC2_membrane_4"/>
    <property type="match status" value="1"/>
</dbReference>
<dbReference type="PANTHER" id="PTHR37305:SF1">
    <property type="entry name" value="MEMBRANE PROTEIN"/>
    <property type="match status" value="1"/>
</dbReference>
<feature type="transmembrane region" description="Helical" evidence="1">
    <location>
        <begin position="136"/>
        <end position="160"/>
    </location>
</feature>
<organism evidence="2 3">
    <name type="scientific">Candidatus Enterococcus moelleringii</name>
    <dbReference type="NCBI Taxonomy" id="2815325"/>
    <lineage>
        <taxon>Bacteria</taxon>
        <taxon>Bacillati</taxon>
        <taxon>Bacillota</taxon>
        <taxon>Bacilli</taxon>
        <taxon>Lactobacillales</taxon>
        <taxon>Enterococcaceae</taxon>
        <taxon>Enterococcus</taxon>
    </lineage>
</organism>
<evidence type="ECO:0000313" key="2">
    <source>
        <dbReference type="EMBL" id="MBO1308036.1"/>
    </source>
</evidence>
<evidence type="ECO:0000313" key="3">
    <source>
        <dbReference type="Proteomes" id="UP000664601"/>
    </source>
</evidence>
<comment type="caution">
    <text evidence="2">The sequence shown here is derived from an EMBL/GenBank/DDBJ whole genome shotgun (WGS) entry which is preliminary data.</text>
</comment>
<sequence length="253" mass="27944">MKIIVKTELYKLKRYSVVWIGIATMLAVVLLARFMATASDGATHTLSNFSSSVIWNNLVLIYPATITLMSGYMIERERTDDTMKNLLTIPLSFRKLLTGKLLTVGLLTIVLSLFEFGFTMLVFFMSGFPGFSFEGAIQVLFQMIGMNLFAYIAVLPIIAFTGQRSGSLMGGVGFAFFYGFIGMMASGHGLRDLYPITAGLSLIRYQDTESTTITGNLLVSVTILLMILLVTVLIVLNAKNRERKTPSKKPKSV</sequence>
<feature type="transmembrane region" description="Helical" evidence="1">
    <location>
        <begin position="217"/>
        <end position="238"/>
    </location>
</feature>
<dbReference type="RefSeq" id="WP_207675025.1">
    <property type="nucleotide sequence ID" value="NZ_JAFREM010000029.1"/>
</dbReference>